<accession>A0A158P5Y5</accession>
<name>A0A158P5Y5_ANGCA</name>
<evidence type="ECO:0000313" key="2">
    <source>
        <dbReference type="WBParaSite" id="ACAC_0000036101-mRNA-1"/>
    </source>
</evidence>
<dbReference type="Proteomes" id="UP000035642">
    <property type="component" value="Unassembled WGS sequence"/>
</dbReference>
<protein>
    <submittedName>
        <fullName evidence="2">ZP domain-containing protein</fullName>
    </submittedName>
</protein>
<reference evidence="1" key="1">
    <citation type="submission" date="2012-09" db="EMBL/GenBank/DDBJ databases">
        <authorList>
            <person name="Martin A.A."/>
        </authorList>
    </citation>
    <scope>NUCLEOTIDE SEQUENCE</scope>
</reference>
<reference evidence="2" key="2">
    <citation type="submission" date="2016-04" db="UniProtKB">
        <authorList>
            <consortium name="WormBaseParasite"/>
        </authorList>
    </citation>
    <scope>IDENTIFICATION</scope>
</reference>
<sequence length="169" mass="18862">MTVEFLNFEKFRQQVSSEQRRSITCVPVMRPFVSLDEYGYLELSQPAGHGDSFVDTNMTCSYQPLLNNTVGKVLLGEDTKIEFNQLTFIKDSQIVVKCHRSSPSKEIVYEKAFVNVPYTSGPAAKPKFKRSDPPTVFTPGVPIDGAARFRPGLAIPLQTKHASNNEISC</sequence>
<proteinExistence type="predicted"/>
<evidence type="ECO:0000313" key="1">
    <source>
        <dbReference type="Proteomes" id="UP000035642"/>
    </source>
</evidence>
<dbReference type="WBParaSite" id="ACAC_0000036101-mRNA-1">
    <property type="protein sequence ID" value="ACAC_0000036101-mRNA-1"/>
    <property type="gene ID" value="ACAC_0000036101"/>
</dbReference>
<dbReference type="AlphaFoldDB" id="A0A158P5Y5"/>
<organism evidence="1 2">
    <name type="scientific">Angiostrongylus cantonensis</name>
    <name type="common">Rat lungworm</name>
    <dbReference type="NCBI Taxonomy" id="6313"/>
    <lineage>
        <taxon>Eukaryota</taxon>
        <taxon>Metazoa</taxon>
        <taxon>Ecdysozoa</taxon>
        <taxon>Nematoda</taxon>
        <taxon>Chromadorea</taxon>
        <taxon>Rhabditida</taxon>
        <taxon>Rhabditina</taxon>
        <taxon>Rhabditomorpha</taxon>
        <taxon>Strongyloidea</taxon>
        <taxon>Metastrongylidae</taxon>
        <taxon>Angiostrongylus</taxon>
    </lineage>
</organism>
<keyword evidence="1" id="KW-1185">Reference proteome</keyword>